<comment type="function">
    <text evidence="5">ATP-dependent carboxylate-amine ligase which exhibits weak glutamate--cysteine ligase activity.</text>
</comment>
<dbReference type="InterPro" id="IPR011793">
    <property type="entry name" value="YbdK"/>
</dbReference>
<keyword evidence="2 5" id="KW-0547">Nucleotide-binding</keyword>
<keyword evidence="7" id="KW-1185">Reference proteome</keyword>
<dbReference type="EMBL" id="JBEZFP010000058">
    <property type="protein sequence ID" value="MEU8136230.1"/>
    <property type="molecule type" value="Genomic_DNA"/>
</dbReference>
<name>A0ABV3DKF0_9ACTN</name>
<dbReference type="PANTHER" id="PTHR36510">
    <property type="entry name" value="GLUTAMATE--CYSTEINE LIGASE 2-RELATED"/>
    <property type="match status" value="1"/>
</dbReference>
<dbReference type="NCBIfam" id="TIGR02050">
    <property type="entry name" value="gshA_cyan_rel"/>
    <property type="match status" value="1"/>
</dbReference>
<accession>A0ABV3DKF0</accession>
<proteinExistence type="inferred from homology"/>
<protein>
    <recommendedName>
        <fullName evidence="5">Putative glutamate--cysteine ligase 2</fullName>
        <ecNumber evidence="5">6.3.2.2</ecNumber>
    </recommendedName>
    <alternativeName>
        <fullName evidence="5">Gamma-glutamylcysteine synthetase 2</fullName>
        <shortName evidence="5">GCS 2</shortName>
        <shortName evidence="5">Gamma-GCS 2</shortName>
    </alternativeName>
</protein>
<evidence type="ECO:0000313" key="7">
    <source>
        <dbReference type="Proteomes" id="UP001551482"/>
    </source>
</evidence>
<dbReference type="InterPro" id="IPR050141">
    <property type="entry name" value="GCL_type2/YbdK_subfam"/>
</dbReference>
<dbReference type="InterPro" id="IPR014746">
    <property type="entry name" value="Gln_synth/guanido_kin_cat_dom"/>
</dbReference>
<evidence type="ECO:0000256" key="2">
    <source>
        <dbReference type="ARBA" id="ARBA00022741"/>
    </source>
</evidence>
<comment type="similarity">
    <text evidence="5">Belongs to the glutamate--cysteine ligase type 2 family. YbdK subfamily.</text>
</comment>
<dbReference type="RefSeq" id="WP_358356589.1">
    <property type="nucleotide sequence ID" value="NZ_JBEZFP010000058.1"/>
</dbReference>
<dbReference type="Gene3D" id="3.30.590.20">
    <property type="match status" value="1"/>
</dbReference>
<dbReference type="HAMAP" id="MF_01609">
    <property type="entry name" value="Glu_cys_ligase_2"/>
    <property type="match status" value="1"/>
</dbReference>
<comment type="caution">
    <text evidence="6">The sequence shown here is derived from an EMBL/GenBank/DDBJ whole genome shotgun (WGS) entry which is preliminary data.</text>
</comment>
<evidence type="ECO:0000313" key="6">
    <source>
        <dbReference type="EMBL" id="MEU8136230.1"/>
    </source>
</evidence>
<dbReference type="NCBIfam" id="NF010041">
    <property type="entry name" value="PRK13517.1-1"/>
    <property type="match status" value="1"/>
</dbReference>
<dbReference type="Proteomes" id="UP001551482">
    <property type="component" value="Unassembled WGS sequence"/>
</dbReference>
<evidence type="ECO:0000256" key="3">
    <source>
        <dbReference type="ARBA" id="ARBA00022840"/>
    </source>
</evidence>
<dbReference type="Pfam" id="PF04107">
    <property type="entry name" value="GCS2"/>
    <property type="match status" value="1"/>
</dbReference>
<evidence type="ECO:0000256" key="5">
    <source>
        <dbReference type="HAMAP-Rule" id="MF_01609"/>
    </source>
</evidence>
<dbReference type="GO" id="GO:0004357">
    <property type="term" value="F:glutamate-cysteine ligase activity"/>
    <property type="evidence" value="ECO:0007669"/>
    <property type="project" value="UniProtKB-EC"/>
</dbReference>
<evidence type="ECO:0000256" key="1">
    <source>
        <dbReference type="ARBA" id="ARBA00022598"/>
    </source>
</evidence>
<dbReference type="PANTHER" id="PTHR36510:SF1">
    <property type="entry name" value="GLUTAMATE--CYSTEINE LIGASE 2-RELATED"/>
    <property type="match status" value="1"/>
</dbReference>
<evidence type="ECO:0000256" key="4">
    <source>
        <dbReference type="ARBA" id="ARBA00048819"/>
    </source>
</evidence>
<sequence>MSGSAVVPWGATLGVEEEFLTVDPGTGMPVPAAAAVLGGVPAGAAAAELKPELLACQVEAATGVCRTLGDVRGQVTQARAALAASAHTQGVAVMSVGFAPVMADGPLPLTPGERYLAIERLYRGVVDDYAACGLHVHVGVADRETAVAVVNHLRPWLATLQVLTGNSAFCRGRDTGFASWRTVVQSRFPGFGAPPWCADAAAYDRAMGRQAAFGTTVDPQMTFWSARPSEHAPTVEVRAADAVPTADEAVLHAALVRALVVRARMDLDAGRQAAPVDDAVIAAAMWSAARHGLRGPAVDPARERQMPAAVMVHALLAHVRDALDEFGDRDEVHRLVSHILERGTGAERQRAAAASGGIAAVCELAGLPQSTCADPLPEAS</sequence>
<organism evidence="6 7">
    <name type="scientific">Streptodolium elevatio</name>
    <dbReference type="NCBI Taxonomy" id="3157996"/>
    <lineage>
        <taxon>Bacteria</taxon>
        <taxon>Bacillati</taxon>
        <taxon>Actinomycetota</taxon>
        <taxon>Actinomycetes</taxon>
        <taxon>Kitasatosporales</taxon>
        <taxon>Streptomycetaceae</taxon>
        <taxon>Streptodolium</taxon>
    </lineage>
</organism>
<dbReference type="EC" id="6.3.2.2" evidence="5"/>
<dbReference type="InterPro" id="IPR006336">
    <property type="entry name" value="GCS2"/>
</dbReference>
<comment type="catalytic activity">
    <reaction evidence="4 5">
        <text>L-cysteine + L-glutamate + ATP = gamma-L-glutamyl-L-cysteine + ADP + phosphate + H(+)</text>
        <dbReference type="Rhea" id="RHEA:13285"/>
        <dbReference type="ChEBI" id="CHEBI:15378"/>
        <dbReference type="ChEBI" id="CHEBI:29985"/>
        <dbReference type="ChEBI" id="CHEBI:30616"/>
        <dbReference type="ChEBI" id="CHEBI:35235"/>
        <dbReference type="ChEBI" id="CHEBI:43474"/>
        <dbReference type="ChEBI" id="CHEBI:58173"/>
        <dbReference type="ChEBI" id="CHEBI:456216"/>
        <dbReference type="EC" id="6.3.2.2"/>
    </reaction>
</comment>
<dbReference type="SUPFAM" id="SSF55931">
    <property type="entry name" value="Glutamine synthetase/guanido kinase"/>
    <property type="match status" value="1"/>
</dbReference>
<gene>
    <name evidence="6" type="ORF">AB0C36_22300</name>
</gene>
<reference evidence="6 7" key="1">
    <citation type="submission" date="2024-06" db="EMBL/GenBank/DDBJ databases">
        <title>The Natural Products Discovery Center: Release of the First 8490 Sequenced Strains for Exploring Actinobacteria Biosynthetic Diversity.</title>
        <authorList>
            <person name="Kalkreuter E."/>
            <person name="Kautsar S.A."/>
            <person name="Yang D."/>
            <person name="Bader C.D."/>
            <person name="Teijaro C.N."/>
            <person name="Fluegel L."/>
            <person name="Davis C.M."/>
            <person name="Simpson J.R."/>
            <person name="Lauterbach L."/>
            <person name="Steele A.D."/>
            <person name="Gui C."/>
            <person name="Meng S."/>
            <person name="Li G."/>
            <person name="Viehrig K."/>
            <person name="Ye F."/>
            <person name="Su P."/>
            <person name="Kiefer A.F."/>
            <person name="Nichols A."/>
            <person name="Cepeda A.J."/>
            <person name="Yan W."/>
            <person name="Fan B."/>
            <person name="Jiang Y."/>
            <person name="Adhikari A."/>
            <person name="Zheng C.-J."/>
            <person name="Schuster L."/>
            <person name="Cowan T.M."/>
            <person name="Smanski M.J."/>
            <person name="Chevrette M.G."/>
            <person name="De Carvalho L.P.S."/>
            <person name="Shen B."/>
        </authorList>
    </citation>
    <scope>NUCLEOTIDE SEQUENCE [LARGE SCALE GENOMIC DNA]</scope>
    <source>
        <strain evidence="6 7">NPDC048946</strain>
    </source>
</reference>
<keyword evidence="3 5" id="KW-0067">ATP-binding</keyword>
<keyword evidence="1 5" id="KW-0436">Ligase</keyword>